<dbReference type="PANTHER" id="PTHR36536:SF3">
    <property type="entry name" value="UPF0111 PROTEIN HI_1603"/>
    <property type="match status" value="1"/>
</dbReference>
<dbReference type="EMBL" id="UINC01005010">
    <property type="protein sequence ID" value="SVA18422.1"/>
    <property type="molecule type" value="Genomic_DNA"/>
</dbReference>
<protein>
    <recommendedName>
        <fullName evidence="3">Phosphate transport regulator</fullName>
    </recommendedName>
</protein>
<gene>
    <name evidence="2" type="ORF">METZ01_LOCUS71276</name>
</gene>
<dbReference type="Pfam" id="PF01865">
    <property type="entry name" value="PhoU_div"/>
    <property type="match status" value="1"/>
</dbReference>
<dbReference type="InterPro" id="IPR018445">
    <property type="entry name" value="Put_Phosphate_transp_reg"/>
</dbReference>
<dbReference type="InterPro" id="IPR038078">
    <property type="entry name" value="PhoU-like_sf"/>
</dbReference>
<sequence>MSLLFKKQYAVEEKVQRLLRFLEDMAHLYQAAYEAYLEGSIEEFSQRNQELGEIEKKLDELGHQIQMTLLHESLMPNSRDDLLWFLTKLDKVPSSFKHSLGDILLEKPEIPEELHSSMKNMLIHTHLAVQALAHATDSLFSDLRSVRQHVEEVSRQESEVDKIEYKMLQMVFENKNYELAMQYQLKGILKQIGRVTNLAEDVADAVLILATKHST</sequence>
<dbReference type="InterPro" id="IPR002727">
    <property type="entry name" value="DUF47"/>
</dbReference>
<dbReference type="PANTHER" id="PTHR36536">
    <property type="entry name" value="UPF0111 PROTEIN HI_1603"/>
    <property type="match status" value="1"/>
</dbReference>
<organism evidence="2">
    <name type="scientific">marine metagenome</name>
    <dbReference type="NCBI Taxonomy" id="408172"/>
    <lineage>
        <taxon>unclassified sequences</taxon>
        <taxon>metagenomes</taxon>
        <taxon>ecological metagenomes</taxon>
    </lineage>
</organism>
<evidence type="ECO:0008006" key="3">
    <source>
        <dbReference type="Google" id="ProtNLM"/>
    </source>
</evidence>
<accession>A0A381TQT3</accession>
<comment type="similarity">
    <text evidence="1">Belongs to the UPF0111 family.</text>
</comment>
<proteinExistence type="inferred from homology"/>
<evidence type="ECO:0000256" key="1">
    <source>
        <dbReference type="ARBA" id="ARBA00008591"/>
    </source>
</evidence>
<dbReference type="AlphaFoldDB" id="A0A381TQT3"/>
<dbReference type="SUPFAM" id="SSF109755">
    <property type="entry name" value="PhoU-like"/>
    <property type="match status" value="1"/>
</dbReference>
<name>A0A381TQT3_9ZZZZ</name>
<evidence type="ECO:0000313" key="2">
    <source>
        <dbReference type="EMBL" id="SVA18422.1"/>
    </source>
</evidence>
<dbReference type="Gene3D" id="1.20.58.220">
    <property type="entry name" value="Phosphate transport system protein phou homolog 2, domain 2"/>
    <property type="match status" value="1"/>
</dbReference>
<reference evidence="2" key="1">
    <citation type="submission" date="2018-05" db="EMBL/GenBank/DDBJ databases">
        <authorList>
            <person name="Lanie J.A."/>
            <person name="Ng W.-L."/>
            <person name="Kazmierczak K.M."/>
            <person name="Andrzejewski T.M."/>
            <person name="Davidsen T.M."/>
            <person name="Wayne K.J."/>
            <person name="Tettelin H."/>
            <person name="Glass J.I."/>
            <person name="Rusch D."/>
            <person name="Podicherti R."/>
            <person name="Tsui H.-C.T."/>
            <person name="Winkler M.E."/>
        </authorList>
    </citation>
    <scope>NUCLEOTIDE SEQUENCE</scope>
</reference>